<dbReference type="EMBL" id="CP001841">
    <property type="protein sequence ID" value="AEF82502.1"/>
    <property type="molecule type" value="Genomic_DNA"/>
</dbReference>
<dbReference type="KEGG" id="taz:TREAZ_0560"/>
<reference evidence="2 3" key="2">
    <citation type="journal article" date="2011" name="ISME J.">
        <title>RNA-seq reveals cooperative metabolic interactions between two termite-gut spirochete species in co-culture.</title>
        <authorList>
            <person name="Rosenthal A.Z."/>
            <person name="Matson E.G."/>
            <person name="Eldar A."/>
            <person name="Leadbetter J.R."/>
        </authorList>
    </citation>
    <scope>NUCLEOTIDE SEQUENCE [LARGE SCALE GENOMIC DNA]</scope>
    <source>
        <strain evidence="3">ATCC BAA-888 / DSM 13862 / ZAS-9</strain>
    </source>
</reference>
<evidence type="ECO:0000256" key="1">
    <source>
        <dbReference type="SAM" id="MobiDB-lite"/>
    </source>
</evidence>
<keyword evidence="3" id="KW-1185">Reference proteome</keyword>
<sequence length="37" mass="4253">MDFSLSDSRSEPAEKGTQRQKASINSVYPIFKDFDRT</sequence>
<feature type="region of interest" description="Disordered" evidence="1">
    <location>
        <begin position="1"/>
        <end position="24"/>
    </location>
</feature>
<gene>
    <name evidence="2" type="ordered locus">TREAZ_0560</name>
</gene>
<name>F5YBL6_LEAAZ</name>
<evidence type="ECO:0000313" key="2">
    <source>
        <dbReference type="EMBL" id="AEF82502.1"/>
    </source>
</evidence>
<dbReference type="HOGENOM" id="CLU_3349871_0_0_12"/>
<accession>F5YBL6</accession>
<organism evidence="2 3">
    <name type="scientific">Leadbettera azotonutricia (strain ATCC BAA-888 / DSM 13862 / ZAS-9)</name>
    <name type="common">Treponema azotonutricium</name>
    <dbReference type="NCBI Taxonomy" id="545695"/>
    <lineage>
        <taxon>Bacteria</taxon>
        <taxon>Pseudomonadati</taxon>
        <taxon>Spirochaetota</taxon>
        <taxon>Spirochaetia</taxon>
        <taxon>Spirochaetales</taxon>
        <taxon>Breznakiellaceae</taxon>
        <taxon>Leadbettera</taxon>
    </lineage>
</organism>
<dbReference type="AlphaFoldDB" id="F5YBL6"/>
<protein>
    <submittedName>
        <fullName evidence="2">Uncharacterized protein</fullName>
    </submittedName>
</protein>
<evidence type="ECO:0000313" key="3">
    <source>
        <dbReference type="Proteomes" id="UP000009222"/>
    </source>
</evidence>
<dbReference type="STRING" id="545695.TREAZ_0560"/>
<proteinExistence type="predicted"/>
<reference evidence="3" key="1">
    <citation type="submission" date="2009-12" db="EMBL/GenBank/DDBJ databases">
        <title>Complete sequence of Treponema azotonutricium strain ZAS-9.</title>
        <authorList>
            <person name="Tetu S.G."/>
            <person name="Matson E."/>
            <person name="Ren Q."/>
            <person name="Seshadri R."/>
            <person name="Elbourne L."/>
            <person name="Hassan K.A."/>
            <person name="Durkin A."/>
            <person name="Radune D."/>
            <person name="Mohamoud Y."/>
            <person name="Shay R."/>
            <person name="Jin S."/>
            <person name="Zhang X."/>
            <person name="Lucey K."/>
            <person name="Ballor N.R."/>
            <person name="Ottesen E."/>
            <person name="Rosenthal R."/>
            <person name="Allen A."/>
            <person name="Leadbetter J.R."/>
            <person name="Paulsen I.T."/>
        </authorList>
    </citation>
    <scope>NUCLEOTIDE SEQUENCE [LARGE SCALE GENOMIC DNA]</scope>
    <source>
        <strain evidence="3">ATCC BAA-888 / DSM 13862 / ZAS-9</strain>
    </source>
</reference>
<feature type="compositionally biased region" description="Basic and acidic residues" evidence="1">
    <location>
        <begin position="8"/>
        <end position="17"/>
    </location>
</feature>
<dbReference type="Proteomes" id="UP000009222">
    <property type="component" value="Chromosome"/>
</dbReference>
<dbReference type="InParanoid" id="F5YBL6"/>